<dbReference type="SMART" id="SM00822">
    <property type="entry name" value="PKS_KR"/>
    <property type="match status" value="1"/>
</dbReference>
<dbReference type="PROSITE" id="PS00061">
    <property type="entry name" value="ADH_SHORT"/>
    <property type="match status" value="1"/>
</dbReference>
<dbReference type="InterPro" id="IPR020904">
    <property type="entry name" value="Sc_DH/Rdtase_CS"/>
</dbReference>
<feature type="domain" description="Ketoreductase" evidence="4">
    <location>
        <begin position="7"/>
        <end position="192"/>
    </location>
</feature>
<keyword evidence="6" id="KW-1185">Reference proteome</keyword>
<dbReference type="PANTHER" id="PTHR44196:SF1">
    <property type="entry name" value="DEHYDROGENASE_REDUCTASE SDR FAMILY MEMBER 7B"/>
    <property type="match status" value="1"/>
</dbReference>
<dbReference type="Pfam" id="PF00106">
    <property type="entry name" value="adh_short"/>
    <property type="match status" value="1"/>
</dbReference>
<dbReference type="PANTHER" id="PTHR44196">
    <property type="entry name" value="DEHYDROGENASE/REDUCTASE SDR FAMILY MEMBER 7B"/>
    <property type="match status" value="1"/>
</dbReference>
<reference evidence="5 6" key="1">
    <citation type="submission" date="2022-08" db="EMBL/GenBank/DDBJ databases">
        <title>Reclassification of Massilia species as members of the genera Telluria, Duganella, Pseudoduganella, Mokoshia gen. nov. and Zemynaea gen. nov. using orthogonal and non-orthogonal genome-based approaches.</title>
        <authorList>
            <person name="Bowman J.P."/>
        </authorList>
    </citation>
    <scope>NUCLEOTIDE SEQUENCE [LARGE SCALE GENOMIC DNA]</scope>
    <source>
        <strain evidence="5 6">JCM 31316</strain>
    </source>
</reference>
<dbReference type="InterPro" id="IPR057326">
    <property type="entry name" value="KR_dom"/>
</dbReference>
<evidence type="ECO:0000259" key="4">
    <source>
        <dbReference type="SMART" id="SM00822"/>
    </source>
</evidence>
<comment type="caution">
    <text evidence="5">The sequence shown here is derived from an EMBL/GenBank/DDBJ whole genome shotgun (WGS) entry which is preliminary data.</text>
</comment>
<gene>
    <name evidence="5" type="ORF">NX784_27235</name>
</gene>
<dbReference type="PRINTS" id="PR00081">
    <property type="entry name" value="GDHRDH"/>
</dbReference>
<evidence type="ECO:0000256" key="3">
    <source>
        <dbReference type="RuleBase" id="RU000363"/>
    </source>
</evidence>
<protein>
    <submittedName>
        <fullName evidence="5">SDR family oxidoreductase</fullName>
    </submittedName>
</protein>
<dbReference type="InterPro" id="IPR002347">
    <property type="entry name" value="SDR_fam"/>
</dbReference>
<name>A0ABT1ZZC0_9BURK</name>
<dbReference type="Gene3D" id="3.40.50.720">
    <property type="entry name" value="NAD(P)-binding Rossmann-like Domain"/>
    <property type="match status" value="1"/>
</dbReference>
<comment type="similarity">
    <text evidence="1 3">Belongs to the short-chain dehydrogenases/reductases (SDR) family.</text>
</comment>
<evidence type="ECO:0000313" key="6">
    <source>
        <dbReference type="Proteomes" id="UP001204151"/>
    </source>
</evidence>
<accession>A0ABT1ZZC0</accession>
<dbReference type="InterPro" id="IPR036291">
    <property type="entry name" value="NAD(P)-bd_dom_sf"/>
</dbReference>
<dbReference type="Proteomes" id="UP001204151">
    <property type="component" value="Unassembled WGS sequence"/>
</dbReference>
<evidence type="ECO:0000313" key="5">
    <source>
        <dbReference type="EMBL" id="MCS0585281.1"/>
    </source>
</evidence>
<dbReference type="PRINTS" id="PR00080">
    <property type="entry name" value="SDRFAMILY"/>
</dbReference>
<organism evidence="5 6">
    <name type="scientific">Massilia pinisoli</name>
    <dbReference type="NCBI Taxonomy" id="1772194"/>
    <lineage>
        <taxon>Bacteria</taxon>
        <taxon>Pseudomonadati</taxon>
        <taxon>Pseudomonadota</taxon>
        <taxon>Betaproteobacteria</taxon>
        <taxon>Burkholderiales</taxon>
        <taxon>Oxalobacteraceae</taxon>
        <taxon>Telluria group</taxon>
        <taxon>Massilia</taxon>
    </lineage>
</organism>
<dbReference type="NCBIfam" id="NF005495">
    <property type="entry name" value="PRK07109.1"/>
    <property type="match status" value="1"/>
</dbReference>
<dbReference type="RefSeq" id="WP_258819806.1">
    <property type="nucleotide sequence ID" value="NZ_JANUGW010000031.1"/>
</dbReference>
<keyword evidence="2" id="KW-0560">Oxidoreductase</keyword>
<dbReference type="EMBL" id="JANUGW010000031">
    <property type="protein sequence ID" value="MCS0585281.1"/>
    <property type="molecule type" value="Genomic_DNA"/>
</dbReference>
<evidence type="ECO:0000256" key="1">
    <source>
        <dbReference type="ARBA" id="ARBA00006484"/>
    </source>
</evidence>
<evidence type="ECO:0000256" key="2">
    <source>
        <dbReference type="ARBA" id="ARBA00023002"/>
    </source>
</evidence>
<dbReference type="SUPFAM" id="SSF51735">
    <property type="entry name" value="NAD(P)-binding Rossmann-fold domains"/>
    <property type="match status" value="1"/>
</dbReference>
<sequence>MSKARNEVVVITGASAGIGRAAVQQFARRGARIALIARDPDRLEAARAEAERLGSPHAIAISADTADHDQVEAAAERVENELGPIDIWVNNAMATVFAPFADIAPEDFRRVTDVTYHGFVWGTMAALKRMRPRDRGTIVQVSSALAYRSIPLQSPYCGAKHAIKGFTQSVRTELEHDHSNVHVAVVDMPGVNTPQFEWCKTTLTHHPQPIGTYYQPELAARAIYWAAHARRAEICVGYPTLATMLAEKFVPRVLDRYLARKGVAGQQRADTIPADRPDNLWRPVPGPYAAHGTFDAGASTRSLQLWATTHRGWLLAGMGAAGIALGLRQLRRH</sequence>
<proteinExistence type="inferred from homology"/>